<dbReference type="STRING" id="1884261.A0A5C3QW33"/>
<organism evidence="2 3">
    <name type="scientific">Pterulicium gracile</name>
    <dbReference type="NCBI Taxonomy" id="1884261"/>
    <lineage>
        <taxon>Eukaryota</taxon>
        <taxon>Fungi</taxon>
        <taxon>Dikarya</taxon>
        <taxon>Basidiomycota</taxon>
        <taxon>Agaricomycotina</taxon>
        <taxon>Agaricomycetes</taxon>
        <taxon>Agaricomycetidae</taxon>
        <taxon>Agaricales</taxon>
        <taxon>Pleurotineae</taxon>
        <taxon>Pterulaceae</taxon>
        <taxon>Pterulicium</taxon>
    </lineage>
</organism>
<dbReference type="SUPFAM" id="SSF52096">
    <property type="entry name" value="ClpP/crotonase"/>
    <property type="match status" value="1"/>
</dbReference>
<dbReference type="OrthoDB" id="27214at2759"/>
<dbReference type="InterPro" id="IPR052766">
    <property type="entry name" value="S41A_metabolite_peptidase"/>
</dbReference>
<dbReference type="InterPro" id="IPR029045">
    <property type="entry name" value="ClpP/crotonase-like_dom_sf"/>
</dbReference>
<keyword evidence="3" id="KW-1185">Reference proteome</keyword>
<evidence type="ECO:0000313" key="3">
    <source>
        <dbReference type="Proteomes" id="UP000305067"/>
    </source>
</evidence>
<accession>A0A5C3QW33</accession>
<gene>
    <name evidence="2" type="ORF">BDV98DRAFT_281055</name>
</gene>
<evidence type="ECO:0008006" key="4">
    <source>
        <dbReference type="Google" id="ProtNLM"/>
    </source>
</evidence>
<sequence>MKFPFLSTLGLAVLSFAATLAPTNGEDPCTKIANRTFVPPAEVLTCMKSFPYNRTLHTNVINNVARVMDFFTFEPYYIRSPQPFEDSTVNIRRELKRINNTRYATDFDFNYDLYTFLTQLNDGHTRWSPRCYTIYQNILPTPIVSLAVDGVESLYVAPDAVEFISLLGSNYTDYFDEMKFEWKRLAGAKIVSIEGMNPYKYVDKVADTLSGNFLDHGIRVNSVFTTYRIVANNYTQRLGDLAGRAMPVLTHLTISLIPVNASRAERVRVPFISNFLSTGVPFADGPSYWTNNCLANENTNGVDYKDEPQLSPAVPFMKRARGDVIDQAAAIGIDLPTQFIPKLPPTPGSANVIKSYLLSDGVTGVMFVGSFGPDDFDSFMVDTVAAVTDLKSKGATRLLIDVTSNGGGYVCLGHYLHRYLGGATVTYSGFESTARGNVLAQKIVAADIALGLDDSFSFYSPGNWAFLNGTRMPLDYNYMNPTEPLVVNGQNDPTSQRFHDTCEALFLKPLPEEPPFPLDQVKIVGNGWCASTCAMFSTLMFEQHGTEIAVFGGRPGQPIEFKGMAGNQVLDWIYIDSEVKTAELKNDPLAPPDLLVNGNFRHNWRTAWSTVDKDDPIAYKSEPPTIRFPYTKETYNSPQAVWEFAASRLFS</sequence>
<proteinExistence type="predicted"/>
<dbReference type="EMBL" id="ML178817">
    <property type="protein sequence ID" value="TFL05000.1"/>
    <property type="molecule type" value="Genomic_DNA"/>
</dbReference>
<name>A0A5C3QW33_9AGAR</name>
<dbReference type="PANTHER" id="PTHR37049">
    <property type="entry name" value="PEPTIDASE S41 FAMILY PROTEIN"/>
    <property type="match status" value="1"/>
</dbReference>
<dbReference type="PANTHER" id="PTHR37049:SF4">
    <property type="entry name" value="RHODANESE DOMAIN-CONTAINING PROTEIN"/>
    <property type="match status" value="1"/>
</dbReference>
<evidence type="ECO:0000313" key="2">
    <source>
        <dbReference type="EMBL" id="TFL05000.1"/>
    </source>
</evidence>
<keyword evidence="1" id="KW-0732">Signal</keyword>
<evidence type="ECO:0000256" key="1">
    <source>
        <dbReference type="SAM" id="SignalP"/>
    </source>
</evidence>
<reference evidence="2 3" key="1">
    <citation type="journal article" date="2019" name="Nat. Ecol. Evol.">
        <title>Megaphylogeny resolves global patterns of mushroom evolution.</title>
        <authorList>
            <person name="Varga T."/>
            <person name="Krizsan K."/>
            <person name="Foldi C."/>
            <person name="Dima B."/>
            <person name="Sanchez-Garcia M."/>
            <person name="Sanchez-Ramirez S."/>
            <person name="Szollosi G.J."/>
            <person name="Szarkandi J.G."/>
            <person name="Papp V."/>
            <person name="Albert L."/>
            <person name="Andreopoulos W."/>
            <person name="Angelini C."/>
            <person name="Antonin V."/>
            <person name="Barry K.W."/>
            <person name="Bougher N.L."/>
            <person name="Buchanan P."/>
            <person name="Buyck B."/>
            <person name="Bense V."/>
            <person name="Catcheside P."/>
            <person name="Chovatia M."/>
            <person name="Cooper J."/>
            <person name="Damon W."/>
            <person name="Desjardin D."/>
            <person name="Finy P."/>
            <person name="Geml J."/>
            <person name="Haridas S."/>
            <person name="Hughes K."/>
            <person name="Justo A."/>
            <person name="Karasinski D."/>
            <person name="Kautmanova I."/>
            <person name="Kiss B."/>
            <person name="Kocsube S."/>
            <person name="Kotiranta H."/>
            <person name="LaButti K.M."/>
            <person name="Lechner B.E."/>
            <person name="Liimatainen K."/>
            <person name="Lipzen A."/>
            <person name="Lukacs Z."/>
            <person name="Mihaltcheva S."/>
            <person name="Morgado L.N."/>
            <person name="Niskanen T."/>
            <person name="Noordeloos M.E."/>
            <person name="Ohm R.A."/>
            <person name="Ortiz-Santana B."/>
            <person name="Ovrebo C."/>
            <person name="Racz N."/>
            <person name="Riley R."/>
            <person name="Savchenko A."/>
            <person name="Shiryaev A."/>
            <person name="Soop K."/>
            <person name="Spirin V."/>
            <person name="Szebenyi C."/>
            <person name="Tomsovsky M."/>
            <person name="Tulloss R.E."/>
            <person name="Uehling J."/>
            <person name="Grigoriev I.V."/>
            <person name="Vagvolgyi C."/>
            <person name="Papp T."/>
            <person name="Martin F.M."/>
            <person name="Miettinen O."/>
            <person name="Hibbett D.S."/>
            <person name="Nagy L.G."/>
        </authorList>
    </citation>
    <scope>NUCLEOTIDE SEQUENCE [LARGE SCALE GENOMIC DNA]</scope>
    <source>
        <strain evidence="2 3">CBS 309.79</strain>
    </source>
</reference>
<dbReference type="Gene3D" id="3.90.226.10">
    <property type="entry name" value="2-enoyl-CoA Hydratase, Chain A, domain 1"/>
    <property type="match status" value="1"/>
</dbReference>
<feature type="signal peptide" evidence="1">
    <location>
        <begin position="1"/>
        <end position="25"/>
    </location>
</feature>
<dbReference type="AlphaFoldDB" id="A0A5C3QW33"/>
<feature type="chain" id="PRO_5022785361" description="Tail specific protease domain-containing protein" evidence="1">
    <location>
        <begin position="26"/>
        <end position="651"/>
    </location>
</feature>
<dbReference type="Proteomes" id="UP000305067">
    <property type="component" value="Unassembled WGS sequence"/>
</dbReference>
<protein>
    <recommendedName>
        <fullName evidence="4">Tail specific protease domain-containing protein</fullName>
    </recommendedName>
</protein>